<keyword evidence="2" id="KW-1185">Reference proteome</keyword>
<dbReference type="InParanoid" id="F0X6U2"/>
<dbReference type="Proteomes" id="UP000007796">
    <property type="component" value="Unassembled WGS sequence"/>
</dbReference>
<accession>F0X6U2</accession>
<proteinExistence type="predicted"/>
<organism evidence="2">
    <name type="scientific">Grosmannia clavigera (strain kw1407 / UAMH 11150)</name>
    <name type="common">Blue stain fungus</name>
    <name type="synonym">Graphiocladiella clavigera</name>
    <dbReference type="NCBI Taxonomy" id="655863"/>
    <lineage>
        <taxon>Eukaryota</taxon>
        <taxon>Fungi</taxon>
        <taxon>Dikarya</taxon>
        <taxon>Ascomycota</taxon>
        <taxon>Pezizomycotina</taxon>
        <taxon>Sordariomycetes</taxon>
        <taxon>Sordariomycetidae</taxon>
        <taxon>Ophiostomatales</taxon>
        <taxon>Ophiostomataceae</taxon>
        <taxon>Leptographium</taxon>
    </lineage>
</organism>
<dbReference type="EMBL" id="GL629729">
    <property type="protein sequence ID" value="EFX06421.1"/>
    <property type="molecule type" value="Genomic_DNA"/>
</dbReference>
<protein>
    <submittedName>
        <fullName evidence="1">Uncharacterized protein</fullName>
    </submittedName>
</protein>
<evidence type="ECO:0000313" key="2">
    <source>
        <dbReference type="Proteomes" id="UP000007796"/>
    </source>
</evidence>
<gene>
    <name evidence="1" type="ORF">CMQ_6742</name>
</gene>
<dbReference type="GeneID" id="25980209"/>
<dbReference type="HOGENOM" id="CLU_1454570_0_0_1"/>
<sequence length="186" mass="20711">MTSGPEGSTDLRIFVLHRCCTLQAAEKARSVVQTRDEQSVLDRGRSESLSCVVRRASCVVRRASCVVHQMLFVCRQTDVGQLPALISATPWVCDKCRLRLPKRQHSDGTMNSREKYRYFPSSTVSSPLSGWTRLESVACWSGLTSRHICLALPFAFSRLCSSQQSVSQPAVNVHAPTLRLDSPTNR</sequence>
<dbReference type="RefSeq" id="XP_014175903.1">
    <property type="nucleotide sequence ID" value="XM_014320428.1"/>
</dbReference>
<name>F0X6U2_GROCL</name>
<reference evidence="1 2" key="1">
    <citation type="journal article" date="2011" name="Proc. Natl. Acad. Sci. U.S.A.">
        <title>Genome and transcriptome analyses of the mountain pine beetle-fungal symbiont Grosmannia clavigera, a lodgepole pine pathogen.</title>
        <authorList>
            <person name="DiGuistini S."/>
            <person name="Wang Y."/>
            <person name="Liao N.Y."/>
            <person name="Taylor G."/>
            <person name="Tanguay P."/>
            <person name="Feau N."/>
            <person name="Henrissat B."/>
            <person name="Chan S.K."/>
            <person name="Hesse-Orce U."/>
            <person name="Alamouti S.M."/>
            <person name="Tsui C.K.M."/>
            <person name="Docking R.T."/>
            <person name="Levasseur A."/>
            <person name="Haridas S."/>
            <person name="Robertson G."/>
            <person name="Birol I."/>
            <person name="Holt R.A."/>
            <person name="Marra M.A."/>
            <person name="Hamelin R.C."/>
            <person name="Hirst M."/>
            <person name="Jones S.J.M."/>
            <person name="Bohlmann J."/>
            <person name="Breuil C."/>
        </authorList>
    </citation>
    <scope>NUCLEOTIDE SEQUENCE [LARGE SCALE GENOMIC DNA]</scope>
    <source>
        <strain evidence="2">kw1407 / UAMH 11150</strain>
    </source>
</reference>
<dbReference type="AlphaFoldDB" id="F0X6U2"/>
<evidence type="ECO:0000313" key="1">
    <source>
        <dbReference type="EMBL" id="EFX06421.1"/>
    </source>
</evidence>